<protein>
    <submittedName>
        <fullName evidence="3">DUF2508 family protein</fullName>
    </submittedName>
</protein>
<reference evidence="3" key="1">
    <citation type="submission" date="2016-06" db="UniProtKB">
        <authorList>
            <consortium name="WormBaseParasite"/>
        </authorList>
    </citation>
    <scope>IDENTIFICATION</scope>
</reference>
<name>A0A183JAK5_9BILA</name>
<dbReference type="AlphaFoldDB" id="A0A183JAK5"/>
<proteinExistence type="predicted"/>
<gene>
    <name evidence="1" type="ORF">SBAD_LOCUS12903</name>
</gene>
<sequence length="92" mass="10962">MDQRLCDQKRSIMRSKLFPDVQLEEIKRNVKDSEAKEQIREAKEMDETYMCLRRSVVLNEAICRFEVAAKSERISYLLYTVDLKLYGNPKKK</sequence>
<evidence type="ECO:0000313" key="3">
    <source>
        <dbReference type="WBParaSite" id="SBAD_0001331601-mRNA-1"/>
    </source>
</evidence>
<evidence type="ECO:0000313" key="1">
    <source>
        <dbReference type="EMBL" id="VDP52582.1"/>
    </source>
</evidence>
<accession>A0A183JAK5</accession>
<reference evidence="1 2" key="2">
    <citation type="submission" date="2018-11" db="EMBL/GenBank/DDBJ databases">
        <authorList>
            <consortium name="Pathogen Informatics"/>
        </authorList>
    </citation>
    <scope>NUCLEOTIDE SEQUENCE [LARGE SCALE GENOMIC DNA]</scope>
</reference>
<keyword evidence="2" id="KW-1185">Reference proteome</keyword>
<dbReference type="WBParaSite" id="SBAD_0001331601-mRNA-1">
    <property type="protein sequence ID" value="SBAD_0001331601-mRNA-1"/>
    <property type="gene ID" value="SBAD_0001331601"/>
</dbReference>
<organism evidence="3">
    <name type="scientific">Soboliphyme baturini</name>
    <dbReference type="NCBI Taxonomy" id="241478"/>
    <lineage>
        <taxon>Eukaryota</taxon>
        <taxon>Metazoa</taxon>
        <taxon>Ecdysozoa</taxon>
        <taxon>Nematoda</taxon>
        <taxon>Enoplea</taxon>
        <taxon>Dorylaimia</taxon>
        <taxon>Dioctophymatida</taxon>
        <taxon>Dioctophymatoidea</taxon>
        <taxon>Soboliphymatidae</taxon>
        <taxon>Soboliphyme</taxon>
    </lineage>
</organism>
<dbReference type="EMBL" id="UZAM01019281">
    <property type="protein sequence ID" value="VDP52582.1"/>
    <property type="molecule type" value="Genomic_DNA"/>
</dbReference>
<evidence type="ECO:0000313" key="2">
    <source>
        <dbReference type="Proteomes" id="UP000270296"/>
    </source>
</evidence>
<dbReference type="Proteomes" id="UP000270296">
    <property type="component" value="Unassembled WGS sequence"/>
</dbReference>